<keyword evidence="3" id="KW-1185">Reference proteome</keyword>
<dbReference type="RefSeq" id="WP_184220651.1">
    <property type="nucleotide sequence ID" value="NZ_JACIIU010000002.1"/>
</dbReference>
<evidence type="ECO:0000313" key="2">
    <source>
        <dbReference type="EMBL" id="MBB6260069.1"/>
    </source>
</evidence>
<name>A0A841LWP2_9HYPH</name>
<gene>
    <name evidence="2" type="ORF">FHS77_000593</name>
</gene>
<feature type="compositionally biased region" description="Polar residues" evidence="1">
    <location>
        <begin position="47"/>
        <end position="63"/>
    </location>
</feature>
<dbReference type="AlphaFoldDB" id="A0A841LWP2"/>
<sequence length="153" mass="17751">MSLHKTPAIIKLLWLLITGRTQSPACKYFPSFSLFRHANRQSEKDSCQSGRVSAHQSKNTLKQASKDAENKFSPSRSNAAINSIKTGKKHITRNHQWWLNLKRSKKKRYGKNIRVKGCHKDELMFLTYPSKEPLCQVRDMLRQMKPDRLNAAR</sequence>
<feature type="region of interest" description="Disordered" evidence="1">
    <location>
        <begin position="46"/>
        <end position="77"/>
    </location>
</feature>
<dbReference type="Proteomes" id="UP000555393">
    <property type="component" value="Unassembled WGS sequence"/>
</dbReference>
<organism evidence="2 3">
    <name type="scientific">Paenochrobactrum gallinarii</name>
    <dbReference type="NCBI Taxonomy" id="643673"/>
    <lineage>
        <taxon>Bacteria</taxon>
        <taxon>Pseudomonadati</taxon>
        <taxon>Pseudomonadota</taxon>
        <taxon>Alphaproteobacteria</taxon>
        <taxon>Hyphomicrobiales</taxon>
        <taxon>Brucellaceae</taxon>
        <taxon>Paenochrobactrum</taxon>
    </lineage>
</organism>
<evidence type="ECO:0000256" key="1">
    <source>
        <dbReference type="SAM" id="MobiDB-lite"/>
    </source>
</evidence>
<proteinExistence type="predicted"/>
<dbReference type="EMBL" id="JACIIU010000002">
    <property type="protein sequence ID" value="MBB6260069.1"/>
    <property type="molecule type" value="Genomic_DNA"/>
</dbReference>
<protein>
    <submittedName>
        <fullName evidence="2">Uncharacterized protein</fullName>
    </submittedName>
</protein>
<accession>A0A841LWP2</accession>
<reference evidence="2 3" key="1">
    <citation type="submission" date="2020-08" db="EMBL/GenBank/DDBJ databases">
        <title>Genomic Encyclopedia of Type Strains, Phase IV (KMG-IV): sequencing the most valuable type-strain genomes for metagenomic binning, comparative biology and taxonomic classification.</title>
        <authorList>
            <person name="Goeker M."/>
        </authorList>
    </citation>
    <scope>NUCLEOTIDE SEQUENCE [LARGE SCALE GENOMIC DNA]</scope>
    <source>
        <strain evidence="2 3">DSM 22336</strain>
    </source>
</reference>
<comment type="caution">
    <text evidence="2">The sequence shown here is derived from an EMBL/GenBank/DDBJ whole genome shotgun (WGS) entry which is preliminary data.</text>
</comment>
<evidence type="ECO:0000313" key="3">
    <source>
        <dbReference type="Proteomes" id="UP000555393"/>
    </source>
</evidence>